<protein>
    <submittedName>
        <fullName evidence="1">Uncharacterized protein</fullName>
    </submittedName>
</protein>
<organism evidence="1 2">
    <name type="scientific">Immersiella caudata</name>
    <dbReference type="NCBI Taxonomy" id="314043"/>
    <lineage>
        <taxon>Eukaryota</taxon>
        <taxon>Fungi</taxon>
        <taxon>Dikarya</taxon>
        <taxon>Ascomycota</taxon>
        <taxon>Pezizomycotina</taxon>
        <taxon>Sordariomycetes</taxon>
        <taxon>Sordariomycetidae</taxon>
        <taxon>Sordariales</taxon>
        <taxon>Lasiosphaeriaceae</taxon>
        <taxon>Immersiella</taxon>
    </lineage>
</organism>
<evidence type="ECO:0000313" key="1">
    <source>
        <dbReference type="EMBL" id="KAK0616394.1"/>
    </source>
</evidence>
<comment type="caution">
    <text evidence="1">The sequence shown here is derived from an EMBL/GenBank/DDBJ whole genome shotgun (WGS) entry which is preliminary data.</text>
</comment>
<accession>A0AA39WJ94</accession>
<evidence type="ECO:0000313" key="2">
    <source>
        <dbReference type="Proteomes" id="UP001175000"/>
    </source>
</evidence>
<dbReference type="AlphaFoldDB" id="A0AA39WJ94"/>
<proteinExistence type="predicted"/>
<dbReference type="Proteomes" id="UP001175000">
    <property type="component" value="Unassembled WGS sequence"/>
</dbReference>
<name>A0AA39WJ94_9PEZI</name>
<reference evidence="1" key="1">
    <citation type="submission" date="2023-06" db="EMBL/GenBank/DDBJ databases">
        <title>Genome-scale phylogeny and comparative genomics of the fungal order Sordariales.</title>
        <authorList>
            <consortium name="Lawrence Berkeley National Laboratory"/>
            <person name="Hensen N."/>
            <person name="Bonometti L."/>
            <person name="Westerberg I."/>
            <person name="Brannstrom I.O."/>
            <person name="Guillou S."/>
            <person name="Cros-Aarteil S."/>
            <person name="Calhoun S."/>
            <person name="Haridas S."/>
            <person name="Kuo A."/>
            <person name="Mondo S."/>
            <person name="Pangilinan J."/>
            <person name="Riley R."/>
            <person name="Labutti K."/>
            <person name="Andreopoulos B."/>
            <person name="Lipzen A."/>
            <person name="Chen C."/>
            <person name="Yanf M."/>
            <person name="Daum C."/>
            <person name="Ng V."/>
            <person name="Clum A."/>
            <person name="Steindorff A."/>
            <person name="Ohm R."/>
            <person name="Martin F."/>
            <person name="Silar P."/>
            <person name="Natvig D."/>
            <person name="Lalanne C."/>
            <person name="Gautier V."/>
            <person name="Ament-Velasquez S.L."/>
            <person name="Kruys A."/>
            <person name="Hutchinson M.I."/>
            <person name="Powell A.J."/>
            <person name="Barry K."/>
            <person name="Miller A.N."/>
            <person name="Grigoriev I.V."/>
            <person name="Debuchy R."/>
            <person name="Gladieux P."/>
            <person name="Thoren M.H."/>
            <person name="Johannesson H."/>
        </authorList>
    </citation>
    <scope>NUCLEOTIDE SEQUENCE</scope>
    <source>
        <strain evidence="1">CBS 606.72</strain>
    </source>
</reference>
<gene>
    <name evidence="1" type="ORF">B0T14DRAFT_245843</name>
</gene>
<sequence>MEAAVMKVRGWYLALGKRRRQAQHFCRSGAGAGAGRQCPLHVAPSVFFSRSPVRQLVSGAIPTLPVLLVPSLPPLLSSSPSLQHCSLTRLSGYRIFGRCRCEVAGRRRSQDEVVTDGKIRDQDAGFIVDSQPRSVSRFLPASAILVETPPSPRVPLEPWTSPHGICIWEWPLRRMACNWAWRCGAPKPLNGLAMRPDTLPRHRLDALSPNGLNGSLSLSVRGPQDHGWRTWSPSSRPCAVALSSSPAYSSVAPPTRRAWNYNGPSTRGHAPYLGWMLPSLLGPPNRMRQSTSHRIAGTFPSRH</sequence>
<keyword evidence="2" id="KW-1185">Reference proteome</keyword>
<dbReference type="EMBL" id="JAULSU010000005">
    <property type="protein sequence ID" value="KAK0616394.1"/>
    <property type="molecule type" value="Genomic_DNA"/>
</dbReference>